<dbReference type="InterPro" id="IPR000253">
    <property type="entry name" value="FHA_dom"/>
</dbReference>
<dbReference type="CDD" id="cd17744">
    <property type="entry name" value="BRCT_MDC1_rpt1"/>
    <property type="match status" value="1"/>
</dbReference>
<dbReference type="GO" id="GO:0005694">
    <property type="term" value="C:chromosome"/>
    <property type="evidence" value="ECO:0007669"/>
    <property type="project" value="UniProtKB-SubCell"/>
</dbReference>
<comment type="subcellular location">
    <subcellularLocation>
        <location evidence="1">Chromosome</location>
    </subcellularLocation>
</comment>
<accession>A0A8S9YYU0</accession>
<sequence length="1255" mass="137219">MDLGSLNGTWRNDLLLKPNVRYELRPGDRIQVGSVKGAINLEQANSNHDVSTQLTQSPSRESTRFCLKDLTNTTNIANAEKSAQSVHSLVSQKPSSQDSNTSVNLLANIVINTDEVPEDLLPNASQYVSRSPSPSGLKLVETRNPLITPEPCLGHALLTEMLICETQITEGIDVSSPGTNMVYTEKIVAETEPFDAPDAVLTGKPTMSTHSVLRKLTEAVCSTTTASEITHPLNSPLSGRPSFNVVAVHTPVPHVKPAVSSTPYSANLSSTTPLVCDSEPGLHSNKQISSDFHSRCSELPETQPDGQLLAAESALFVNESEVFLNPGISLDVPSVNQIPHSPQSAVFETAQSKGLPGSTEPVSQVNNVLDQQKNRKNDPFDSRTSLVDHSNAPSEASAVLTLDLDRTPSYTTDHPIVIDQLELTQPMIILNRNIVSNVLSNSPTDPSNSTSFRQPISEPSSPTVDNLVAPIPFADVPVLSKPIPLDSSNERNELSELTQPMVQFRRVSLTSNRKSIHLVDAVDLDLSQEEYTGPLTTNKHIQQPSDSKSVTEPVSPTVDDLVSKSFTGPSQTPSNKPQITGMFARKSKTTVKRSHIGDTRRSIADRVSSFLLSNEIGVVHFRTRQRRRSSDVLIESDECQLESKELFDIPGASCGLVRRASQVFTGSSEYSGLSYRGVIKLKSVEADKLCKSTNSRTLRIPSPVLLPDSILSEDPSQLDDSASRSHNPVPEPCKPVLHPVIRKLTIAGETTVNLKSSATGLSASLDTERLVPKSTGGPSPRSAVLLAGFDESPQEIDSKVTSVVAQARKEQSFTPVPLVDLSSFSDLAQHSQELDKRTRKIYYDSDSESLFIDHISPIRKTTTRRNAHALNVKKTLPAKASRKSTQRVSVESPSEAAAFIGKPAKRSRLSTTSERQCLPPVRRSKRISCLPVMHVTVEPESPPTSTEKVSTSRRTRISALAERDPTYHPQVLMKRSKQPRSKTMKNRTSTLSRACPSLNETNESSLVILERCDPVSHTKSDQIHLLFSGVDSRQFERVLPLLGASETGDYLLASHLVTDQWKRTLKMLYARARDIPIVSVDWLIACNRCRKGPYPDPLAFRLSPPHTATAEFVPDCPSLSGDNSSRSSSRRSGLTYRKSFMSGWSVRSTSAVLPPAADLARLTQLAGGFWMSDSDLDRAVKTQPARTVLIATVDEWSAVRGFSSARKPKTGTLKLTRSVKNALRSLPCVTVEWFLQAVMTRVPPAWPVDKNIQIH</sequence>
<feature type="compositionally biased region" description="Low complexity" evidence="4">
    <location>
        <begin position="441"/>
        <end position="451"/>
    </location>
</feature>
<reference evidence="6" key="1">
    <citation type="submission" date="2019-07" db="EMBL/GenBank/DDBJ databases">
        <title>Annotation for the trematode Paragonimus miyazaki's.</title>
        <authorList>
            <person name="Choi Y.-J."/>
        </authorList>
    </citation>
    <scope>NUCLEOTIDE SEQUENCE</scope>
    <source>
        <strain evidence="6">Japan</strain>
    </source>
</reference>
<feature type="region of interest" description="Disordered" evidence="4">
    <location>
        <begin position="441"/>
        <end position="463"/>
    </location>
</feature>
<dbReference type="AlphaFoldDB" id="A0A8S9YYU0"/>
<name>A0A8S9YYU0_9TREM</name>
<evidence type="ECO:0000256" key="4">
    <source>
        <dbReference type="SAM" id="MobiDB-lite"/>
    </source>
</evidence>
<proteinExistence type="predicted"/>
<dbReference type="Gene3D" id="3.40.50.10190">
    <property type="entry name" value="BRCT domain"/>
    <property type="match status" value="1"/>
</dbReference>
<evidence type="ECO:0000256" key="3">
    <source>
        <dbReference type="ARBA" id="ARBA00023306"/>
    </source>
</evidence>
<dbReference type="InterPro" id="IPR001357">
    <property type="entry name" value="BRCT_dom"/>
</dbReference>
<protein>
    <recommendedName>
        <fullName evidence="5">BRCT domain-containing protein</fullName>
    </recommendedName>
</protein>
<dbReference type="SUPFAM" id="SSF49879">
    <property type="entry name" value="SMAD/FHA domain"/>
    <property type="match status" value="1"/>
</dbReference>
<feature type="compositionally biased region" description="Basic and acidic residues" evidence="4">
    <location>
        <begin position="372"/>
        <end position="381"/>
    </location>
</feature>
<dbReference type="PROSITE" id="PS50172">
    <property type="entry name" value="BRCT"/>
    <property type="match status" value="1"/>
</dbReference>
<dbReference type="InterPro" id="IPR036420">
    <property type="entry name" value="BRCT_dom_sf"/>
</dbReference>
<feature type="compositionally biased region" description="Polar residues" evidence="4">
    <location>
        <begin position="452"/>
        <end position="463"/>
    </location>
</feature>
<evidence type="ECO:0000256" key="1">
    <source>
        <dbReference type="ARBA" id="ARBA00004286"/>
    </source>
</evidence>
<feature type="compositionally biased region" description="Polar residues" evidence="4">
    <location>
        <begin position="382"/>
        <end position="393"/>
    </location>
</feature>
<dbReference type="EMBL" id="JTDE01002751">
    <property type="protein sequence ID" value="KAF7256938.1"/>
    <property type="molecule type" value="Genomic_DNA"/>
</dbReference>
<dbReference type="OrthoDB" id="342264at2759"/>
<dbReference type="InterPro" id="IPR008984">
    <property type="entry name" value="SMAD_FHA_dom_sf"/>
</dbReference>
<feature type="domain" description="BRCT" evidence="5">
    <location>
        <begin position="1022"/>
        <end position="1086"/>
    </location>
</feature>
<evidence type="ECO:0000259" key="5">
    <source>
        <dbReference type="PROSITE" id="PS50172"/>
    </source>
</evidence>
<feature type="region of interest" description="Disordered" evidence="4">
    <location>
        <begin position="371"/>
        <end position="393"/>
    </location>
</feature>
<dbReference type="Pfam" id="PF00498">
    <property type="entry name" value="FHA"/>
    <property type="match status" value="1"/>
</dbReference>
<feature type="region of interest" description="Disordered" evidence="4">
    <location>
        <begin position="877"/>
        <end position="896"/>
    </location>
</feature>
<gene>
    <name evidence="6" type="ORF">EG68_05387</name>
</gene>
<feature type="compositionally biased region" description="Polar residues" evidence="4">
    <location>
        <begin position="564"/>
        <end position="578"/>
    </location>
</feature>
<dbReference type="Gene3D" id="2.60.200.20">
    <property type="match status" value="1"/>
</dbReference>
<comment type="caution">
    <text evidence="6">The sequence shown here is derived from an EMBL/GenBank/DDBJ whole genome shotgun (WGS) entry which is preliminary data.</text>
</comment>
<evidence type="ECO:0000313" key="6">
    <source>
        <dbReference type="EMBL" id="KAF7256938.1"/>
    </source>
</evidence>
<evidence type="ECO:0000256" key="2">
    <source>
        <dbReference type="ARBA" id="ARBA00022454"/>
    </source>
</evidence>
<keyword evidence="3" id="KW-0131">Cell cycle</keyword>
<dbReference type="Proteomes" id="UP000822476">
    <property type="component" value="Unassembled WGS sequence"/>
</dbReference>
<keyword evidence="2" id="KW-0158">Chromosome</keyword>
<keyword evidence="7" id="KW-1185">Reference proteome</keyword>
<feature type="region of interest" description="Disordered" evidence="4">
    <location>
        <begin position="708"/>
        <end position="734"/>
    </location>
</feature>
<organism evidence="6 7">
    <name type="scientific">Paragonimus skrjabini miyazakii</name>
    <dbReference type="NCBI Taxonomy" id="59628"/>
    <lineage>
        <taxon>Eukaryota</taxon>
        <taxon>Metazoa</taxon>
        <taxon>Spiralia</taxon>
        <taxon>Lophotrochozoa</taxon>
        <taxon>Platyhelminthes</taxon>
        <taxon>Trematoda</taxon>
        <taxon>Digenea</taxon>
        <taxon>Plagiorchiida</taxon>
        <taxon>Troglotremata</taxon>
        <taxon>Troglotrematidae</taxon>
        <taxon>Paragonimus</taxon>
    </lineage>
</organism>
<dbReference type="SUPFAM" id="SSF52113">
    <property type="entry name" value="BRCT domain"/>
    <property type="match status" value="1"/>
</dbReference>
<feature type="region of interest" description="Disordered" evidence="4">
    <location>
        <begin position="535"/>
        <end position="579"/>
    </location>
</feature>
<feature type="compositionally biased region" description="Polar residues" evidence="4">
    <location>
        <begin position="714"/>
        <end position="726"/>
    </location>
</feature>
<feature type="compositionally biased region" description="Polar residues" evidence="4">
    <location>
        <begin position="535"/>
        <end position="554"/>
    </location>
</feature>
<evidence type="ECO:0000313" key="7">
    <source>
        <dbReference type="Proteomes" id="UP000822476"/>
    </source>
</evidence>